<dbReference type="PANTHER" id="PTHR43091">
    <property type="entry name" value="3-OXOACYL-[ACYL-CARRIER-PROTEIN] SYNTHASE"/>
    <property type="match status" value="1"/>
</dbReference>
<comment type="subunit">
    <text evidence="12">Homodimer.</text>
</comment>
<keyword evidence="5 12" id="KW-0808">Transferase</keyword>
<feature type="region of interest" description="ACP-binding" evidence="12">
    <location>
        <begin position="254"/>
        <end position="258"/>
    </location>
</feature>
<comment type="function">
    <text evidence="12">Catalyzes the condensation reaction of fatty acid synthesis by the addition to an acyl acceptor of two carbons from malonyl-ACP. Catalyzes the first condensation reaction which initiates fatty acid synthesis and may therefore play a role in governing the total rate of fatty acid production. Possesses both acetoacetyl-ACP synthase and acetyl transacylase activities. Its substrate specificity determines the biosynthesis of branched-chain and/or straight-chain of fatty acids.</text>
</comment>
<evidence type="ECO:0000259" key="14">
    <source>
        <dbReference type="Pfam" id="PF08545"/>
    </source>
</evidence>
<feature type="domain" description="Beta-ketoacyl-[acyl-carrier-protein] synthase III N-terminal" evidence="14">
    <location>
        <begin position="110"/>
        <end position="193"/>
    </location>
</feature>
<feature type="domain" description="Beta-ketoacyl-[acyl-carrier-protein] synthase III C-terminal" evidence="13">
    <location>
        <begin position="237"/>
        <end position="326"/>
    </location>
</feature>
<keyword evidence="16" id="KW-1185">Reference proteome</keyword>
<reference evidence="15 16" key="1">
    <citation type="submission" date="2018-06" db="EMBL/GenBank/DDBJ databases">
        <title>Genomic Encyclopedia of Type Strains, Phase IV (KMG-IV): sequencing the most valuable type-strain genomes for metagenomic binning, comparative biology and taxonomic classification.</title>
        <authorList>
            <person name="Goeker M."/>
        </authorList>
    </citation>
    <scope>NUCLEOTIDE SEQUENCE [LARGE SCALE GENOMIC DNA]</scope>
    <source>
        <strain evidence="15 16">DSM 24875</strain>
    </source>
</reference>
<evidence type="ECO:0000313" key="15">
    <source>
        <dbReference type="EMBL" id="RBP11958.1"/>
    </source>
</evidence>
<keyword evidence="6 12" id="KW-0276">Fatty acid metabolism</keyword>
<evidence type="ECO:0000256" key="6">
    <source>
        <dbReference type="ARBA" id="ARBA00022832"/>
    </source>
</evidence>
<keyword evidence="8 12" id="KW-0275">Fatty acid biosynthesis</keyword>
<dbReference type="NCBIfam" id="TIGR00747">
    <property type="entry name" value="fabH"/>
    <property type="match status" value="1"/>
</dbReference>
<dbReference type="CDD" id="cd00830">
    <property type="entry name" value="KAS_III"/>
    <property type="match status" value="1"/>
</dbReference>
<comment type="subcellular location">
    <subcellularLocation>
        <location evidence="12">Cytoplasm</location>
    </subcellularLocation>
</comment>
<dbReference type="EC" id="2.3.1.180" evidence="3 12"/>
<evidence type="ECO:0000256" key="11">
    <source>
        <dbReference type="ARBA" id="ARBA00051096"/>
    </source>
</evidence>
<dbReference type="SUPFAM" id="SSF53901">
    <property type="entry name" value="Thiolase-like"/>
    <property type="match status" value="1"/>
</dbReference>
<dbReference type="GO" id="GO:0033818">
    <property type="term" value="F:beta-ketoacyl-acyl-carrier-protein synthase III activity"/>
    <property type="evidence" value="ECO:0007669"/>
    <property type="project" value="UniProtKB-UniRule"/>
</dbReference>
<dbReference type="EMBL" id="QNRK01000015">
    <property type="protein sequence ID" value="RBP11958.1"/>
    <property type="molecule type" value="Genomic_DNA"/>
</dbReference>
<dbReference type="InterPro" id="IPR004655">
    <property type="entry name" value="FabH"/>
</dbReference>
<dbReference type="NCBIfam" id="NF006829">
    <property type="entry name" value="PRK09352.1"/>
    <property type="match status" value="1"/>
</dbReference>
<evidence type="ECO:0000256" key="2">
    <source>
        <dbReference type="ARBA" id="ARBA00008642"/>
    </source>
</evidence>
<evidence type="ECO:0000256" key="4">
    <source>
        <dbReference type="ARBA" id="ARBA00022516"/>
    </source>
</evidence>
<organism evidence="15 16">
    <name type="scientific">Roseiarcus fermentans</name>
    <dbReference type="NCBI Taxonomy" id="1473586"/>
    <lineage>
        <taxon>Bacteria</taxon>
        <taxon>Pseudomonadati</taxon>
        <taxon>Pseudomonadota</taxon>
        <taxon>Alphaproteobacteria</taxon>
        <taxon>Hyphomicrobiales</taxon>
        <taxon>Roseiarcaceae</taxon>
        <taxon>Roseiarcus</taxon>
    </lineage>
</organism>
<dbReference type="PANTHER" id="PTHR43091:SF1">
    <property type="entry name" value="BETA-KETOACYL-[ACYL-CARRIER-PROTEIN] SYNTHASE III, CHLOROPLASTIC"/>
    <property type="match status" value="1"/>
</dbReference>
<comment type="catalytic activity">
    <reaction evidence="11">
        <text>malonyl-[ACP] + acetyl-CoA + H(+) = 3-oxobutanoyl-[ACP] + CO2 + CoA</text>
        <dbReference type="Rhea" id="RHEA:12080"/>
        <dbReference type="Rhea" id="RHEA-COMP:9623"/>
        <dbReference type="Rhea" id="RHEA-COMP:9625"/>
        <dbReference type="ChEBI" id="CHEBI:15378"/>
        <dbReference type="ChEBI" id="CHEBI:16526"/>
        <dbReference type="ChEBI" id="CHEBI:57287"/>
        <dbReference type="ChEBI" id="CHEBI:57288"/>
        <dbReference type="ChEBI" id="CHEBI:78449"/>
        <dbReference type="ChEBI" id="CHEBI:78450"/>
        <dbReference type="EC" id="2.3.1.180"/>
    </reaction>
    <physiologicalReaction direction="left-to-right" evidence="11">
        <dbReference type="Rhea" id="RHEA:12081"/>
    </physiologicalReaction>
</comment>
<comment type="domain">
    <text evidence="12">The last Arg residue of the ACP-binding site is essential for the weak association between ACP/AcpP and FabH.</text>
</comment>
<evidence type="ECO:0000256" key="7">
    <source>
        <dbReference type="ARBA" id="ARBA00023098"/>
    </source>
</evidence>
<dbReference type="OrthoDB" id="9815506at2"/>
<evidence type="ECO:0000256" key="5">
    <source>
        <dbReference type="ARBA" id="ARBA00022679"/>
    </source>
</evidence>
<evidence type="ECO:0000256" key="8">
    <source>
        <dbReference type="ARBA" id="ARBA00023160"/>
    </source>
</evidence>
<keyword evidence="4 12" id="KW-0444">Lipid biosynthesis</keyword>
<dbReference type="RefSeq" id="WP_113890019.1">
    <property type="nucleotide sequence ID" value="NZ_QNRK01000015.1"/>
</dbReference>
<sequence length="326" mass="34179">MFSNLRSCVRGVGSALPSRCVANAELVGKVDTSDEWIRQRSGITQRYVAGEGETTSTLATRAAEAALANAGLAASDIDLVVVGTATPDYTFPAVATQVQASLGIVHGVAFDLQAVCSGFVFAVTTADKFLRSGSNKRALVIGAETFTRILDWNDRTTCVLFGDGAGAMVLEARESDGAFASPGVIAARLRSDGRHRAKLYVDGGPSTTGSAGHLRMEGKEVFRHAVGMVTDVIQGCLDDAGCAASAIDWFVPHQANRRIIDASADKLGIPREKVVVTVDRHANTSAASIPLALDLAVQDGRIKAGDLVMIEAMGGGFTWGAALIRW</sequence>
<dbReference type="GO" id="GO:0006633">
    <property type="term" value="P:fatty acid biosynthetic process"/>
    <property type="evidence" value="ECO:0007669"/>
    <property type="project" value="UniProtKB-UniRule"/>
</dbReference>
<evidence type="ECO:0000313" key="16">
    <source>
        <dbReference type="Proteomes" id="UP000253529"/>
    </source>
</evidence>
<dbReference type="GO" id="GO:0004315">
    <property type="term" value="F:3-oxoacyl-[acyl-carrier-protein] synthase activity"/>
    <property type="evidence" value="ECO:0007669"/>
    <property type="project" value="InterPro"/>
</dbReference>
<dbReference type="Pfam" id="PF08541">
    <property type="entry name" value="ACP_syn_III_C"/>
    <property type="match status" value="1"/>
</dbReference>
<dbReference type="Gene3D" id="3.40.47.10">
    <property type="match status" value="1"/>
</dbReference>
<evidence type="ECO:0000259" key="13">
    <source>
        <dbReference type="Pfam" id="PF08541"/>
    </source>
</evidence>
<dbReference type="UniPathway" id="UPA00094"/>
<dbReference type="AlphaFoldDB" id="A0A366FBE2"/>
<keyword evidence="12" id="KW-0963">Cytoplasm</keyword>
<dbReference type="InterPro" id="IPR013747">
    <property type="entry name" value="ACP_syn_III_C"/>
</dbReference>
<evidence type="ECO:0000256" key="12">
    <source>
        <dbReference type="HAMAP-Rule" id="MF_01815"/>
    </source>
</evidence>
<evidence type="ECO:0000256" key="9">
    <source>
        <dbReference type="ARBA" id="ARBA00023268"/>
    </source>
</evidence>
<feature type="active site" evidence="12">
    <location>
        <position position="116"/>
    </location>
</feature>
<keyword evidence="7 12" id="KW-0443">Lipid metabolism</keyword>
<keyword evidence="10 12" id="KW-0012">Acyltransferase</keyword>
<proteinExistence type="inferred from homology"/>
<accession>A0A366FBE2</accession>
<comment type="caution">
    <text evidence="15">The sequence shown here is derived from an EMBL/GenBank/DDBJ whole genome shotgun (WGS) entry which is preliminary data.</text>
</comment>
<dbReference type="Proteomes" id="UP000253529">
    <property type="component" value="Unassembled WGS sequence"/>
</dbReference>
<feature type="active site" evidence="12">
    <location>
        <position position="283"/>
    </location>
</feature>
<dbReference type="GO" id="GO:0005737">
    <property type="term" value="C:cytoplasm"/>
    <property type="evidence" value="ECO:0007669"/>
    <property type="project" value="UniProtKB-SubCell"/>
</dbReference>
<dbReference type="Pfam" id="PF08545">
    <property type="entry name" value="ACP_syn_III"/>
    <property type="match status" value="1"/>
</dbReference>
<name>A0A366FBE2_9HYPH</name>
<gene>
    <name evidence="12" type="primary">fabH</name>
    <name evidence="15" type="ORF">DFR50_11565</name>
</gene>
<keyword evidence="9 12" id="KW-0511">Multifunctional enzyme</keyword>
<comment type="similarity">
    <text evidence="2 12">Belongs to the thiolase-like superfamily. FabH family.</text>
</comment>
<evidence type="ECO:0000256" key="1">
    <source>
        <dbReference type="ARBA" id="ARBA00005194"/>
    </source>
</evidence>
<dbReference type="HAMAP" id="MF_01815">
    <property type="entry name" value="FabH"/>
    <property type="match status" value="1"/>
</dbReference>
<dbReference type="FunFam" id="3.40.47.10:FF:000004">
    <property type="entry name" value="3-oxoacyl-[acyl-carrier-protein] synthase 3"/>
    <property type="match status" value="1"/>
</dbReference>
<protein>
    <recommendedName>
        <fullName evidence="3 12">Beta-ketoacyl-[acyl-carrier-protein] synthase III</fullName>
        <shortName evidence="12">Beta-ketoacyl-ACP synthase III</shortName>
        <shortName evidence="12">KAS III</shortName>
        <ecNumber evidence="3 12">2.3.1.180</ecNumber>
    </recommendedName>
    <alternativeName>
        <fullName evidence="12">3-oxoacyl-[acyl-carrier-protein] synthase 3</fullName>
    </alternativeName>
    <alternativeName>
        <fullName evidence="12">3-oxoacyl-[acyl-carrier-protein] synthase III</fullName>
    </alternativeName>
</protein>
<dbReference type="InterPro" id="IPR016039">
    <property type="entry name" value="Thiolase-like"/>
</dbReference>
<evidence type="ECO:0000256" key="3">
    <source>
        <dbReference type="ARBA" id="ARBA00012333"/>
    </source>
</evidence>
<evidence type="ECO:0000256" key="10">
    <source>
        <dbReference type="ARBA" id="ARBA00023315"/>
    </source>
</evidence>
<comment type="pathway">
    <text evidence="1 12">Lipid metabolism; fatty acid biosynthesis.</text>
</comment>
<dbReference type="InterPro" id="IPR013751">
    <property type="entry name" value="ACP_syn_III_N"/>
</dbReference>
<feature type="active site" evidence="12">
    <location>
        <position position="253"/>
    </location>
</feature>